<protein>
    <submittedName>
        <fullName evidence="2">Fatty-acid amide hydrolase 2-B</fullName>
    </submittedName>
</protein>
<evidence type="ECO:0000313" key="2">
    <source>
        <dbReference type="EMBL" id="GFU04956.1"/>
    </source>
</evidence>
<name>A0A8X6Q4A7_NEPPI</name>
<dbReference type="InterPro" id="IPR036928">
    <property type="entry name" value="AS_sf"/>
</dbReference>
<feature type="domain" description="Amidase" evidence="1">
    <location>
        <begin position="41"/>
        <end position="108"/>
    </location>
</feature>
<dbReference type="Pfam" id="PF01425">
    <property type="entry name" value="Amidase"/>
    <property type="match status" value="1"/>
</dbReference>
<proteinExistence type="predicted"/>
<dbReference type="GO" id="GO:0012505">
    <property type="term" value="C:endomembrane system"/>
    <property type="evidence" value="ECO:0007669"/>
    <property type="project" value="TreeGrafter"/>
</dbReference>
<dbReference type="PANTHER" id="PTHR43372">
    <property type="entry name" value="FATTY-ACID AMIDE HYDROLASE"/>
    <property type="match status" value="1"/>
</dbReference>
<keyword evidence="2" id="KW-0378">Hydrolase</keyword>
<accession>A0A8X6Q4A7</accession>
<feature type="non-terminal residue" evidence="2">
    <location>
        <position position="108"/>
    </location>
</feature>
<dbReference type="PANTHER" id="PTHR43372:SF4">
    <property type="entry name" value="FATTY-ACID AMIDE HYDROLASE 2"/>
    <property type="match status" value="1"/>
</dbReference>
<dbReference type="InterPro" id="IPR023631">
    <property type="entry name" value="Amidase_dom"/>
</dbReference>
<comment type="caution">
    <text evidence="2">The sequence shown here is derived from an EMBL/GenBank/DDBJ whole genome shotgun (WGS) entry which is preliminary data.</text>
</comment>
<gene>
    <name evidence="2" type="primary">faah2b</name>
    <name evidence="2" type="ORF">NPIL_57261</name>
</gene>
<dbReference type="GO" id="GO:0016787">
    <property type="term" value="F:hydrolase activity"/>
    <property type="evidence" value="ECO:0007669"/>
    <property type="project" value="UniProtKB-KW"/>
</dbReference>
<sequence length="108" mass="12070">MAIWFGGKGKTVPPVENPLLLKSATKLAEEIREGKLKSENVVEAYIKRIQEVDPYINATVERCVDVALREAREVDLMIASGKYSKEQLAEEKPLLGVPFSVKMLLNVK</sequence>
<dbReference type="EMBL" id="BMAW01123803">
    <property type="protein sequence ID" value="GFU04956.1"/>
    <property type="molecule type" value="Genomic_DNA"/>
</dbReference>
<organism evidence="2 3">
    <name type="scientific">Nephila pilipes</name>
    <name type="common">Giant wood spider</name>
    <name type="synonym">Nephila maculata</name>
    <dbReference type="NCBI Taxonomy" id="299642"/>
    <lineage>
        <taxon>Eukaryota</taxon>
        <taxon>Metazoa</taxon>
        <taxon>Ecdysozoa</taxon>
        <taxon>Arthropoda</taxon>
        <taxon>Chelicerata</taxon>
        <taxon>Arachnida</taxon>
        <taxon>Araneae</taxon>
        <taxon>Araneomorphae</taxon>
        <taxon>Entelegynae</taxon>
        <taxon>Araneoidea</taxon>
        <taxon>Nephilidae</taxon>
        <taxon>Nephila</taxon>
    </lineage>
</organism>
<dbReference type="AlphaFoldDB" id="A0A8X6Q4A7"/>
<dbReference type="InterPro" id="IPR052739">
    <property type="entry name" value="FAAH2"/>
</dbReference>
<dbReference type="SUPFAM" id="SSF75304">
    <property type="entry name" value="Amidase signature (AS) enzymes"/>
    <property type="match status" value="1"/>
</dbReference>
<dbReference type="Gene3D" id="3.90.1300.10">
    <property type="entry name" value="Amidase signature (AS) domain"/>
    <property type="match status" value="1"/>
</dbReference>
<reference evidence="2" key="1">
    <citation type="submission" date="2020-08" db="EMBL/GenBank/DDBJ databases">
        <title>Multicomponent nature underlies the extraordinary mechanical properties of spider dragline silk.</title>
        <authorList>
            <person name="Kono N."/>
            <person name="Nakamura H."/>
            <person name="Mori M."/>
            <person name="Yoshida Y."/>
            <person name="Ohtoshi R."/>
            <person name="Malay A.D."/>
            <person name="Moran D.A.P."/>
            <person name="Tomita M."/>
            <person name="Numata K."/>
            <person name="Arakawa K."/>
        </authorList>
    </citation>
    <scope>NUCLEOTIDE SEQUENCE</scope>
</reference>
<dbReference type="OrthoDB" id="6428749at2759"/>
<evidence type="ECO:0000313" key="3">
    <source>
        <dbReference type="Proteomes" id="UP000887013"/>
    </source>
</evidence>
<dbReference type="Proteomes" id="UP000887013">
    <property type="component" value="Unassembled WGS sequence"/>
</dbReference>
<keyword evidence="3" id="KW-1185">Reference proteome</keyword>
<evidence type="ECO:0000259" key="1">
    <source>
        <dbReference type="Pfam" id="PF01425"/>
    </source>
</evidence>